<dbReference type="PANTHER" id="PTHR43597">
    <property type="entry name" value="SULFUR ACCEPTOR PROTEIN CSDE"/>
    <property type="match status" value="1"/>
</dbReference>
<dbReference type="EMBL" id="HBIR01060009">
    <property type="protein sequence ID" value="CAE0598299.1"/>
    <property type="molecule type" value="Transcribed_RNA"/>
</dbReference>
<feature type="signal peptide" evidence="3">
    <location>
        <begin position="1"/>
        <end position="23"/>
    </location>
</feature>
<feature type="domain" description="Fe-S metabolism associated" evidence="4">
    <location>
        <begin position="68"/>
        <end position="186"/>
    </location>
</feature>
<reference evidence="5" key="1">
    <citation type="submission" date="2021-01" db="EMBL/GenBank/DDBJ databases">
        <authorList>
            <person name="Corre E."/>
            <person name="Pelletier E."/>
            <person name="Niang G."/>
            <person name="Scheremetjew M."/>
            <person name="Finn R."/>
            <person name="Kale V."/>
            <person name="Holt S."/>
            <person name="Cochrane G."/>
            <person name="Meng A."/>
            <person name="Brown T."/>
            <person name="Cohen L."/>
        </authorList>
    </citation>
    <scope>NUCLEOTIDE SEQUENCE</scope>
    <source>
        <strain evidence="5">379</strain>
    </source>
</reference>
<accession>A0A7S3TYR8</accession>
<dbReference type="AlphaFoldDB" id="A0A7S3TYR8"/>
<name>A0A7S3TYR8_EMIHU</name>
<dbReference type="Pfam" id="PF02657">
    <property type="entry name" value="SufE"/>
    <property type="match status" value="1"/>
</dbReference>
<evidence type="ECO:0000256" key="2">
    <source>
        <dbReference type="SAM" id="MobiDB-lite"/>
    </source>
</evidence>
<dbReference type="Gene3D" id="3.90.1010.10">
    <property type="match status" value="1"/>
</dbReference>
<evidence type="ECO:0000259" key="4">
    <source>
        <dbReference type="Pfam" id="PF02657"/>
    </source>
</evidence>
<feature type="region of interest" description="Disordered" evidence="2">
    <location>
        <begin position="189"/>
        <end position="214"/>
    </location>
</feature>
<organism evidence="5">
    <name type="scientific">Emiliania huxleyi</name>
    <name type="common">Coccolithophore</name>
    <name type="synonym">Pontosphaera huxleyi</name>
    <dbReference type="NCBI Taxonomy" id="2903"/>
    <lineage>
        <taxon>Eukaryota</taxon>
        <taxon>Haptista</taxon>
        <taxon>Haptophyta</taxon>
        <taxon>Prymnesiophyceae</taxon>
        <taxon>Isochrysidales</taxon>
        <taxon>Noelaerhabdaceae</taxon>
        <taxon>Emiliania</taxon>
    </lineage>
</organism>
<evidence type="ECO:0000313" key="5">
    <source>
        <dbReference type="EMBL" id="CAE0598299.1"/>
    </source>
</evidence>
<protein>
    <recommendedName>
        <fullName evidence="4">Fe-S metabolism associated domain-containing protein</fullName>
    </recommendedName>
</protein>
<gene>
    <name evidence="5" type="ORF">EHUX00137_LOCUS46664</name>
</gene>
<keyword evidence="3" id="KW-0732">Signal</keyword>
<feature type="chain" id="PRO_5031171087" description="Fe-S metabolism associated domain-containing protein" evidence="3">
    <location>
        <begin position="24"/>
        <end position="214"/>
    </location>
</feature>
<proteinExistence type="inferred from homology"/>
<evidence type="ECO:0000256" key="3">
    <source>
        <dbReference type="SAM" id="SignalP"/>
    </source>
</evidence>
<sequence length="214" mass="21866">MVKVLARASVVLMVLGTPSLAAAVRVALPAAAAAARCGRVRAPPACAGAGEDLSSLGLTPQLEKVVRGFKSVPDQKLRYQQLLFLAQKLAPMDASLAVDANKVPGCLSTVYVHGSLGDDDTINFVGESDSQLTKGIAALLINGLSGCTNEEIQAVDPSFIQAAGIAQSLTPGRNNGFLNMLKMMKGQAAKLAERDESSGGGGGAASDAMSEAAR</sequence>
<dbReference type="InterPro" id="IPR003808">
    <property type="entry name" value="Fe-S_metab-assoc_dom"/>
</dbReference>
<comment type="similarity">
    <text evidence="1">Belongs to the SufE family.</text>
</comment>
<feature type="compositionally biased region" description="Low complexity" evidence="2">
    <location>
        <begin position="205"/>
        <end position="214"/>
    </location>
</feature>
<dbReference type="PANTHER" id="PTHR43597:SF5">
    <property type="entry name" value="SUFE-LIKE PROTEIN 2, CHLOROPLASTIC"/>
    <property type="match status" value="1"/>
</dbReference>
<dbReference type="SUPFAM" id="SSF82649">
    <property type="entry name" value="SufE/NifU"/>
    <property type="match status" value="1"/>
</dbReference>
<evidence type="ECO:0000256" key="1">
    <source>
        <dbReference type="ARBA" id="ARBA00010282"/>
    </source>
</evidence>